<dbReference type="AlphaFoldDB" id="A0AAV9EHE4"/>
<accession>A0AAV9EHE4</accession>
<evidence type="ECO:0000313" key="1">
    <source>
        <dbReference type="EMBL" id="KAK1311497.1"/>
    </source>
</evidence>
<evidence type="ECO:0000313" key="2">
    <source>
        <dbReference type="Proteomes" id="UP001180020"/>
    </source>
</evidence>
<protein>
    <submittedName>
        <fullName evidence="1">Uncharacterized protein</fullName>
    </submittedName>
</protein>
<organism evidence="1 2">
    <name type="scientific">Acorus calamus</name>
    <name type="common">Sweet flag</name>
    <dbReference type="NCBI Taxonomy" id="4465"/>
    <lineage>
        <taxon>Eukaryota</taxon>
        <taxon>Viridiplantae</taxon>
        <taxon>Streptophyta</taxon>
        <taxon>Embryophyta</taxon>
        <taxon>Tracheophyta</taxon>
        <taxon>Spermatophyta</taxon>
        <taxon>Magnoliopsida</taxon>
        <taxon>Liliopsida</taxon>
        <taxon>Acoraceae</taxon>
        <taxon>Acorus</taxon>
    </lineage>
</organism>
<reference evidence="1" key="1">
    <citation type="journal article" date="2023" name="Nat. Commun.">
        <title>Diploid and tetraploid genomes of Acorus and the evolution of monocots.</title>
        <authorList>
            <person name="Ma L."/>
            <person name="Liu K.W."/>
            <person name="Li Z."/>
            <person name="Hsiao Y.Y."/>
            <person name="Qi Y."/>
            <person name="Fu T."/>
            <person name="Tang G.D."/>
            <person name="Zhang D."/>
            <person name="Sun W.H."/>
            <person name="Liu D.K."/>
            <person name="Li Y."/>
            <person name="Chen G.Z."/>
            <person name="Liu X.D."/>
            <person name="Liao X.Y."/>
            <person name="Jiang Y.T."/>
            <person name="Yu X."/>
            <person name="Hao Y."/>
            <person name="Huang J."/>
            <person name="Zhao X.W."/>
            <person name="Ke S."/>
            <person name="Chen Y.Y."/>
            <person name="Wu W.L."/>
            <person name="Hsu J.L."/>
            <person name="Lin Y.F."/>
            <person name="Huang M.D."/>
            <person name="Li C.Y."/>
            <person name="Huang L."/>
            <person name="Wang Z.W."/>
            <person name="Zhao X."/>
            <person name="Zhong W.Y."/>
            <person name="Peng D.H."/>
            <person name="Ahmad S."/>
            <person name="Lan S."/>
            <person name="Zhang J.S."/>
            <person name="Tsai W.C."/>
            <person name="Van de Peer Y."/>
            <person name="Liu Z.J."/>
        </authorList>
    </citation>
    <scope>NUCLEOTIDE SEQUENCE</scope>
    <source>
        <strain evidence="1">CP</strain>
    </source>
</reference>
<dbReference type="Proteomes" id="UP001180020">
    <property type="component" value="Unassembled WGS sequence"/>
</dbReference>
<dbReference type="EMBL" id="JAUJYO010000008">
    <property type="protein sequence ID" value="KAK1311497.1"/>
    <property type="molecule type" value="Genomic_DNA"/>
</dbReference>
<name>A0AAV9EHE4_ACOCL</name>
<keyword evidence="2" id="KW-1185">Reference proteome</keyword>
<comment type="caution">
    <text evidence="1">The sequence shown here is derived from an EMBL/GenBank/DDBJ whole genome shotgun (WGS) entry which is preliminary data.</text>
</comment>
<proteinExistence type="predicted"/>
<sequence>MKEETGLVDCRVCKGAERGGGEVGEVVVEGAAVEEVAVADALAEEGGVGGGGGEVVTGHAVKDDEGFMEARGVG</sequence>
<reference evidence="1" key="2">
    <citation type="submission" date="2023-06" db="EMBL/GenBank/DDBJ databases">
        <authorList>
            <person name="Ma L."/>
            <person name="Liu K.-W."/>
            <person name="Li Z."/>
            <person name="Hsiao Y.-Y."/>
            <person name="Qi Y."/>
            <person name="Fu T."/>
            <person name="Tang G."/>
            <person name="Zhang D."/>
            <person name="Sun W.-H."/>
            <person name="Liu D.-K."/>
            <person name="Li Y."/>
            <person name="Chen G.-Z."/>
            <person name="Liu X.-D."/>
            <person name="Liao X.-Y."/>
            <person name="Jiang Y.-T."/>
            <person name="Yu X."/>
            <person name="Hao Y."/>
            <person name="Huang J."/>
            <person name="Zhao X.-W."/>
            <person name="Ke S."/>
            <person name="Chen Y.-Y."/>
            <person name="Wu W.-L."/>
            <person name="Hsu J.-L."/>
            <person name="Lin Y.-F."/>
            <person name="Huang M.-D."/>
            <person name="Li C.-Y."/>
            <person name="Huang L."/>
            <person name="Wang Z.-W."/>
            <person name="Zhao X."/>
            <person name="Zhong W.-Y."/>
            <person name="Peng D.-H."/>
            <person name="Ahmad S."/>
            <person name="Lan S."/>
            <person name="Zhang J.-S."/>
            <person name="Tsai W.-C."/>
            <person name="Van De Peer Y."/>
            <person name="Liu Z.-J."/>
        </authorList>
    </citation>
    <scope>NUCLEOTIDE SEQUENCE</scope>
    <source>
        <strain evidence="1">CP</strain>
        <tissue evidence="1">Leaves</tissue>
    </source>
</reference>
<gene>
    <name evidence="1" type="ORF">QJS10_CPA08g00053</name>
</gene>